<proteinExistence type="predicted"/>
<dbReference type="EMBL" id="AHNQ02000029">
    <property type="protein sequence ID" value="EKO24701.1"/>
    <property type="molecule type" value="Genomic_DNA"/>
</dbReference>
<sequence>MRKSAIKAVLFNLKHDYKMIRIFSKTKKRIVSILPFFAI</sequence>
<dbReference type="AlphaFoldDB" id="A0A0F6H8W8"/>
<evidence type="ECO:0000313" key="2">
    <source>
        <dbReference type="Proteomes" id="UP000006324"/>
    </source>
</evidence>
<dbReference type="Proteomes" id="UP000006324">
    <property type="component" value="Unassembled WGS sequence"/>
</dbReference>
<organism evidence="1 2">
    <name type="scientific">Leptospira interrogans str. UI 12621</name>
    <dbReference type="NCBI Taxonomy" id="1049937"/>
    <lineage>
        <taxon>Bacteria</taxon>
        <taxon>Pseudomonadati</taxon>
        <taxon>Spirochaetota</taxon>
        <taxon>Spirochaetia</taxon>
        <taxon>Leptospirales</taxon>
        <taxon>Leptospiraceae</taxon>
        <taxon>Leptospira</taxon>
    </lineage>
</organism>
<reference evidence="1 2" key="1">
    <citation type="submission" date="2012-09" db="EMBL/GenBank/DDBJ databases">
        <authorList>
            <person name="Harkins D.M."/>
            <person name="Durkin A.S."/>
            <person name="Brinkac L.M."/>
            <person name="Selengut J.D."/>
            <person name="Sanka R."/>
            <person name="DePew J."/>
            <person name="Purushe J."/>
            <person name="Chanthongthip A."/>
            <person name="Lattana O."/>
            <person name="Phetsouvanh R."/>
            <person name="Newton P.N."/>
            <person name="Vinetz J.M."/>
            <person name="Sutton G.G."/>
            <person name="Nelson W.C."/>
            <person name="Fouts D.E."/>
        </authorList>
    </citation>
    <scope>NUCLEOTIDE SEQUENCE [LARGE SCALE GENOMIC DNA]</scope>
    <source>
        <strain evidence="1 2">UI 12621</strain>
    </source>
</reference>
<evidence type="ECO:0000313" key="1">
    <source>
        <dbReference type="EMBL" id="EKO24701.1"/>
    </source>
</evidence>
<protein>
    <submittedName>
        <fullName evidence="1">Uncharacterized protein</fullName>
    </submittedName>
</protein>
<comment type="caution">
    <text evidence="1">The sequence shown here is derived from an EMBL/GenBank/DDBJ whole genome shotgun (WGS) entry which is preliminary data.</text>
</comment>
<gene>
    <name evidence="1" type="ORF">LEP1GSC104_4498</name>
</gene>
<name>A0A0F6H8W8_LEPIR</name>
<accession>A0A0F6H8W8</accession>